<evidence type="ECO:0000256" key="1">
    <source>
        <dbReference type="SAM" id="MobiDB-lite"/>
    </source>
</evidence>
<keyword evidence="3" id="KW-1185">Reference proteome</keyword>
<reference evidence="2 3" key="1">
    <citation type="submission" date="2016-10" db="EMBL/GenBank/DDBJ databases">
        <title>The genome of Paramicrosporidium saccamoebae is the missing link in understanding Cryptomycota and Microsporidia evolution.</title>
        <authorList>
            <person name="Quandt C.A."/>
            <person name="Beaudet D."/>
            <person name="Corsaro D."/>
            <person name="Michel R."/>
            <person name="Corradi N."/>
            <person name="James T."/>
        </authorList>
    </citation>
    <scope>NUCLEOTIDE SEQUENCE [LARGE SCALE GENOMIC DNA]</scope>
    <source>
        <strain evidence="2 3">KSL3</strain>
    </source>
</reference>
<feature type="compositionally biased region" description="Acidic residues" evidence="1">
    <location>
        <begin position="1"/>
        <end position="10"/>
    </location>
</feature>
<proteinExistence type="predicted"/>
<feature type="region of interest" description="Disordered" evidence="1">
    <location>
        <begin position="43"/>
        <end position="92"/>
    </location>
</feature>
<accession>A0A2H9TNQ4</accession>
<evidence type="ECO:0000313" key="3">
    <source>
        <dbReference type="Proteomes" id="UP000240830"/>
    </source>
</evidence>
<comment type="caution">
    <text evidence="2">The sequence shown here is derived from an EMBL/GenBank/DDBJ whole genome shotgun (WGS) entry which is preliminary data.</text>
</comment>
<dbReference type="EMBL" id="MTSL01000065">
    <property type="protein sequence ID" value="PJF19359.1"/>
    <property type="molecule type" value="Genomic_DNA"/>
</dbReference>
<name>A0A2H9TNQ4_9FUNG</name>
<feature type="region of interest" description="Disordered" evidence="1">
    <location>
        <begin position="1"/>
        <end position="20"/>
    </location>
</feature>
<protein>
    <submittedName>
        <fullName evidence="2">Uncharacterized protein</fullName>
    </submittedName>
</protein>
<organism evidence="2 3">
    <name type="scientific">Paramicrosporidium saccamoebae</name>
    <dbReference type="NCBI Taxonomy" id="1246581"/>
    <lineage>
        <taxon>Eukaryota</taxon>
        <taxon>Fungi</taxon>
        <taxon>Fungi incertae sedis</taxon>
        <taxon>Cryptomycota</taxon>
        <taxon>Cryptomycota incertae sedis</taxon>
        <taxon>Paramicrosporidium</taxon>
    </lineage>
</organism>
<feature type="region of interest" description="Disordered" evidence="1">
    <location>
        <begin position="306"/>
        <end position="352"/>
    </location>
</feature>
<feature type="compositionally biased region" description="Basic and acidic residues" evidence="1">
    <location>
        <begin position="51"/>
        <end position="65"/>
    </location>
</feature>
<evidence type="ECO:0000313" key="2">
    <source>
        <dbReference type="EMBL" id="PJF19359.1"/>
    </source>
</evidence>
<dbReference type="AlphaFoldDB" id="A0A2H9TNQ4"/>
<dbReference type="Proteomes" id="UP000240830">
    <property type="component" value="Unassembled WGS sequence"/>
</dbReference>
<gene>
    <name evidence="2" type="ORF">PSACC_00872</name>
</gene>
<feature type="compositionally biased region" description="Basic residues" evidence="1">
    <location>
        <begin position="326"/>
        <end position="337"/>
    </location>
</feature>
<sequence>MDDPTEDDVINEANGAPNLQSFDSRFSVAEALLHIHSTGELSSQLFSSGNEDEHSVRLAGDDKGKQNTRPTSAEPMAKRAKKRAVKSVHAETSKDQAKWDKFDRDIRKRIIDRDGTIANSYRHKRCQKCIACGISVCDADRKSLKSQVISGAPCTFCSTNGWDCEFQIARTRQYCEVWAPRKYRKQITELIPGVEFVKMWKSGESVALLPNDLRIESSLVDSLHRAISYHVRIYEDHYGVNYFETFDSQALIALSYLAEEIIRELLRGLFVADATRPLAKISKIPELVLTKKNSTDDVKRRHNDWLQQTEEPPTPPYLSEQIVLPKSRKSTRSKKPKMAPISHSRESSAVYEEPVIVDDEQPQTLEALLRMNEWSRPHDNLQRPLASGPIIFVEGWRSSITTRDGSYECDIVYSNLLEAQRALLLTNTTLGDRSFTVTAVADPIRFRLGRPAERLLHCEMNSRTAVLVGLPRSDPTEITVLCGGTTVVRMVQPLDAGTVLVEFIDRPSMLLAFERLKVATIDGVHAKYPRSQTVANMLEWTKLGNG</sequence>